<dbReference type="Gene3D" id="3.80.10.10">
    <property type="entry name" value="Ribonuclease Inhibitor"/>
    <property type="match status" value="1"/>
</dbReference>
<proteinExistence type="predicted"/>
<dbReference type="PANTHER" id="PTHR13382:SF21">
    <property type="entry name" value="OS12G0601000 PROTEIN"/>
    <property type="match status" value="1"/>
</dbReference>
<keyword evidence="2" id="KW-1185">Reference proteome</keyword>
<protein>
    <submittedName>
        <fullName evidence="1">Leucine-rich repeat domain superfamily</fullName>
    </submittedName>
</protein>
<sequence length="127" mass="13776">MVYKTVVAMSLMVISRGNFYCVSNFISQKQLYQPTLSDHFRELRMLSLVLGSEITDASVAAISKCYSNLELLDLSGSSISDMGLGMICNVFPETLTRLLVALCPNITSSGIQFATAQLPLLGLIDCG</sequence>
<reference evidence="1" key="1">
    <citation type="journal article" date="2017" name="Nature">
        <title>The sunflower genome provides insights into oil metabolism, flowering and Asterid evolution.</title>
        <authorList>
            <person name="Badouin H."/>
            <person name="Gouzy J."/>
            <person name="Grassa C.J."/>
            <person name="Murat F."/>
            <person name="Staton S.E."/>
            <person name="Cottret L."/>
            <person name="Lelandais-Briere C."/>
            <person name="Owens G.L."/>
            <person name="Carrere S."/>
            <person name="Mayjonade B."/>
            <person name="Legrand L."/>
            <person name="Gill N."/>
            <person name="Kane N.C."/>
            <person name="Bowers J.E."/>
            <person name="Hubner S."/>
            <person name="Bellec A."/>
            <person name="Berard A."/>
            <person name="Berges H."/>
            <person name="Blanchet N."/>
            <person name="Boniface M.C."/>
            <person name="Brunel D."/>
            <person name="Catrice O."/>
            <person name="Chaidir N."/>
            <person name="Claudel C."/>
            <person name="Donnadieu C."/>
            <person name="Faraut T."/>
            <person name="Fievet G."/>
            <person name="Helmstetter N."/>
            <person name="King M."/>
            <person name="Knapp S.J."/>
            <person name="Lai Z."/>
            <person name="Le Paslier M.C."/>
            <person name="Lippi Y."/>
            <person name="Lorenzon L."/>
            <person name="Mandel J.R."/>
            <person name="Marage G."/>
            <person name="Marchand G."/>
            <person name="Marquand E."/>
            <person name="Bret-Mestries E."/>
            <person name="Morien E."/>
            <person name="Nambeesan S."/>
            <person name="Nguyen T."/>
            <person name="Pegot-Espagnet P."/>
            <person name="Pouilly N."/>
            <person name="Raftis F."/>
            <person name="Sallet E."/>
            <person name="Schiex T."/>
            <person name="Thomas J."/>
            <person name="Vandecasteele C."/>
            <person name="Vares D."/>
            <person name="Vear F."/>
            <person name="Vautrin S."/>
            <person name="Crespi M."/>
            <person name="Mangin B."/>
            <person name="Burke J.M."/>
            <person name="Salse J."/>
            <person name="Munos S."/>
            <person name="Vincourt P."/>
            <person name="Rieseberg L.H."/>
            <person name="Langlade N.B."/>
        </authorList>
    </citation>
    <scope>NUCLEOTIDE SEQUENCE</scope>
    <source>
        <tissue evidence="1">Leaves</tissue>
    </source>
</reference>
<evidence type="ECO:0000313" key="1">
    <source>
        <dbReference type="EMBL" id="KAF5795351.1"/>
    </source>
</evidence>
<dbReference type="InterPro" id="IPR032675">
    <property type="entry name" value="LRR_dom_sf"/>
</dbReference>
<dbReference type="EMBL" id="MNCJ02000323">
    <property type="protein sequence ID" value="KAF5795351.1"/>
    <property type="molecule type" value="Genomic_DNA"/>
</dbReference>
<dbReference type="Gramene" id="mRNA:HanXRQr2_Chr08g0338611">
    <property type="protein sequence ID" value="mRNA:HanXRQr2_Chr08g0338611"/>
    <property type="gene ID" value="HanXRQr2_Chr08g0338611"/>
</dbReference>
<evidence type="ECO:0000313" key="2">
    <source>
        <dbReference type="Proteomes" id="UP000215914"/>
    </source>
</evidence>
<dbReference type="SUPFAM" id="SSF52047">
    <property type="entry name" value="RNI-like"/>
    <property type="match status" value="1"/>
</dbReference>
<organism evidence="1 2">
    <name type="scientific">Helianthus annuus</name>
    <name type="common">Common sunflower</name>
    <dbReference type="NCBI Taxonomy" id="4232"/>
    <lineage>
        <taxon>Eukaryota</taxon>
        <taxon>Viridiplantae</taxon>
        <taxon>Streptophyta</taxon>
        <taxon>Embryophyta</taxon>
        <taxon>Tracheophyta</taxon>
        <taxon>Spermatophyta</taxon>
        <taxon>Magnoliopsida</taxon>
        <taxon>eudicotyledons</taxon>
        <taxon>Gunneridae</taxon>
        <taxon>Pentapetalae</taxon>
        <taxon>asterids</taxon>
        <taxon>campanulids</taxon>
        <taxon>Asterales</taxon>
        <taxon>Asteraceae</taxon>
        <taxon>Asteroideae</taxon>
        <taxon>Heliantheae alliance</taxon>
        <taxon>Heliantheae</taxon>
        <taxon>Helianthus</taxon>
    </lineage>
</organism>
<dbReference type="AlphaFoldDB" id="A0A9K3NCM4"/>
<dbReference type="InterPro" id="IPR050648">
    <property type="entry name" value="F-box_LRR-repeat"/>
</dbReference>
<gene>
    <name evidence="1" type="ORF">HanXRQr2_Chr08g0338611</name>
</gene>
<comment type="caution">
    <text evidence="1">The sequence shown here is derived from an EMBL/GenBank/DDBJ whole genome shotgun (WGS) entry which is preliminary data.</text>
</comment>
<name>A0A9K3NCM4_HELAN</name>
<dbReference type="PANTHER" id="PTHR13382">
    <property type="entry name" value="MITOCHONDRIAL ATP SYNTHASE COUPLING FACTOR B"/>
    <property type="match status" value="1"/>
</dbReference>
<reference evidence="1" key="2">
    <citation type="submission" date="2020-06" db="EMBL/GenBank/DDBJ databases">
        <title>Helianthus annuus Genome sequencing and assembly Release 2.</title>
        <authorList>
            <person name="Gouzy J."/>
            <person name="Langlade N."/>
            <person name="Munos S."/>
        </authorList>
    </citation>
    <scope>NUCLEOTIDE SEQUENCE</scope>
    <source>
        <tissue evidence="1">Leaves</tissue>
    </source>
</reference>
<dbReference type="Proteomes" id="UP000215914">
    <property type="component" value="Unassembled WGS sequence"/>
</dbReference>
<accession>A0A9K3NCM4</accession>